<keyword evidence="1" id="KW-1133">Transmembrane helix</keyword>
<accession>A0ABD4T374</accession>
<proteinExistence type="predicted"/>
<evidence type="ECO:0008006" key="4">
    <source>
        <dbReference type="Google" id="ProtNLM"/>
    </source>
</evidence>
<organism evidence="2 3">
    <name type="scientific">Lyngbya confervoides BDU141951</name>
    <dbReference type="NCBI Taxonomy" id="1574623"/>
    <lineage>
        <taxon>Bacteria</taxon>
        <taxon>Bacillati</taxon>
        <taxon>Cyanobacteriota</taxon>
        <taxon>Cyanophyceae</taxon>
        <taxon>Oscillatoriophycideae</taxon>
        <taxon>Oscillatoriales</taxon>
        <taxon>Microcoleaceae</taxon>
        <taxon>Lyngbya</taxon>
    </lineage>
</organism>
<feature type="transmembrane region" description="Helical" evidence="1">
    <location>
        <begin position="21"/>
        <end position="46"/>
    </location>
</feature>
<evidence type="ECO:0000313" key="3">
    <source>
        <dbReference type="Proteomes" id="UP000031561"/>
    </source>
</evidence>
<keyword evidence="1" id="KW-0812">Transmembrane</keyword>
<dbReference type="AlphaFoldDB" id="A0ABD4T374"/>
<dbReference type="RefSeq" id="WP_166281911.1">
    <property type="nucleotide sequence ID" value="NZ_JTHE03000054.1"/>
</dbReference>
<dbReference type="Proteomes" id="UP000031561">
    <property type="component" value="Unassembled WGS sequence"/>
</dbReference>
<sequence length="375" mass="40180">MSLLRNPRQLFSVQRRRIGQRGVTLTELLVASLLTSLVILIGWGGLVSALNMSNIAQAKTARKVELTRAMDLITSEIREAQAINQARSVVADGGTVSVADVVASAGVNLEDLGNYGEITLYLELPTEQSISTCPGPAGADPVPADRVDRVVYDVRPSPSGWLAPNAIARYGRIPDANGTIHPCSTPVASDIVADAIAQTDDSPACGGVLSGSKGFHTCIQGEEVALLFQSAISDVEISPVSTAVTPRSVDFNPPNQVGLALQLERSGGHHVILTWTWHPSSEDDVEQSHPFNLKAVGPKKIEETAIKAEAVDYKFDLNKVSTQDTDTICFQLGTLNTSQEQVNSNRICTRKKGSQDQTPVYWEETSVGNIDILSP</sequence>
<evidence type="ECO:0000313" key="2">
    <source>
        <dbReference type="EMBL" id="MCM1983075.1"/>
    </source>
</evidence>
<keyword evidence="1" id="KW-0472">Membrane</keyword>
<gene>
    <name evidence="2" type="ORF">QQ91_0009590</name>
</gene>
<keyword evidence="3" id="KW-1185">Reference proteome</keyword>
<reference evidence="2 3" key="1">
    <citation type="journal article" date="2015" name="Genome Announc.">
        <title>Draft Genome Sequence of Filamentous Marine Cyanobacterium Lyngbya confervoides Strain BDU141951.</title>
        <authorList>
            <person name="Chandrababunaidu M.M."/>
            <person name="Sen D."/>
            <person name="Tripathy S."/>
        </authorList>
    </citation>
    <scope>NUCLEOTIDE SEQUENCE [LARGE SCALE GENOMIC DNA]</scope>
    <source>
        <strain evidence="2 3">BDU141951</strain>
    </source>
</reference>
<evidence type="ECO:0000256" key="1">
    <source>
        <dbReference type="SAM" id="Phobius"/>
    </source>
</evidence>
<name>A0ABD4T374_9CYAN</name>
<protein>
    <recommendedName>
        <fullName evidence="4">Prepilin-type N-terminal cleavage/methylation domain-containing protein</fullName>
    </recommendedName>
</protein>
<dbReference type="EMBL" id="JTHE03000054">
    <property type="protein sequence ID" value="MCM1983075.1"/>
    <property type="molecule type" value="Genomic_DNA"/>
</dbReference>
<comment type="caution">
    <text evidence="2">The sequence shown here is derived from an EMBL/GenBank/DDBJ whole genome shotgun (WGS) entry which is preliminary data.</text>
</comment>